<dbReference type="Proteomes" id="UP000272778">
    <property type="component" value="Unassembled WGS sequence"/>
</dbReference>
<dbReference type="PANTHER" id="PTHR30632:SF11">
    <property type="entry name" value="BLR4797 PROTEIN"/>
    <property type="match status" value="1"/>
</dbReference>
<dbReference type="GO" id="GO:0015689">
    <property type="term" value="P:molybdate ion transport"/>
    <property type="evidence" value="ECO:0007669"/>
    <property type="project" value="TreeGrafter"/>
</dbReference>
<sequence length="224" mass="23186">MATRKLLADLIDQYRRESGCRVSVTSIGGVEAVRRVQDGEPFDFAVLASGALERLAVDGHVAVARIEIVRSGMAVAVAAGAPHPDIGSAAALRDAILGASRIGYSTGPSGEHLLKLIARFGIAQVIGSRIVQTPPGVPVASLIASGEVELGFQQLSELTGAPGIEVVGPLPPDVQLTTVFSAAICSASQRQEAAARFLAFLASEQTDAVKRAHGMEPARGCTPR</sequence>
<dbReference type="SUPFAM" id="SSF53850">
    <property type="entry name" value="Periplasmic binding protein-like II"/>
    <property type="match status" value="1"/>
</dbReference>
<dbReference type="OrthoDB" id="8216219at2"/>
<name>A0A3N6MYV8_9BURK</name>
<accession>A0A3N6MYV8</accession>
<dbReference type="InterPro" id="IPR050682">
    <property type="entry name" value="ModA/WtpA"/>
</dbReference>
<dbReference type="AlphaFoldDB" id="A0A3N6MYV8"/>
<dbReference type="Pfam" id="PF13531">
    <property type="entry name" value="SBP_bac_11"/>
    <property type="match status" value="1"/>
</dbReference>
<protein>
    <submittedName>
        <fullName evidence="1">ABC transporter substrate-binding protein</fullName>
    </submittedName>
</protein>
<proteinExistence type="predicted"/>
<evidence type="ECO:0000313" key="1">
    <source>
        <dbReference type="EMBL" id="RQH01682.1"/>
    </source>
</evidence>
<dbReference type="GO" id="GO:0030973">
    <property type="term" value="F:molybdate ion binding"/>
    <property type="evidence" value="ECO:0007669"/>
    <property type="project" value="TreeGrafter"/>
</dbReference>
<dbReference type="EMBL" id="RQIS01000021">
    <property type="protein sequence ID" value="RQH01682.1"/>
    <property type="molecule type" value="Genomic_DNA"/>
</dbReference>
<gene>
    <name evidence="1" type="ORF">D1Y85_22905</name>
</gene>
<evidence type="ECO:0000313" key="2">
    <source>
        <dbReference type="Proteomes" id="UP000272778"/>
    </source>
</evidence>
<dbReference type="PANTHER" id="PTHR30632">
    <property type="entry name" value="MOLYBDATE-BINDING PERIPLASMIC PROTEIN"/>
    <property type="match status" value="1"/>
</dbReference>
<reference evidence="1 2" key="1">
    <citation type="submission" date="2018-11" db="EMBL/GenBank/DDBJ databases">
        <title>Paraburkholderia sp. DHOA04, isolated from soil.</title>
        <authorList>
            <person name="Gao Z.-H."/>
            <person name="Qiu L.-H."/>
            <person name="Fu J.-C."/>
        </authorList>
    </citation>
    <scope>NUCLEOTIDE SEQUENCE [LARGE SCALE GENOMIC DNA]</scope>
    <source>
        <strain evidence="1 2">DHOA04</strain>
    </source>
</reference>
<dbReference type="Gene3D" id="3.40.190.10">
    <property type="entry name" value="Periplasmic binding protein-like II"/>
    <property type="match status" value="2"/>
</dbReference>
<comment type="caution">
    <text evidence="1">The sequence shown here is derived from an EMBL/GenBank/DDBJ whole genome shotgun (WGS) entry which is preliminary data.</text>
</comment>
<keyword evidence="2" id="KW-1185">Reference proteome</keyword>
<organism evidence="1 2">
    <name type="scientific">Paraburkholderia dinghuensis</name>
    <dbReference type="NCBI Taxonomy" id="2305225"/>
    <lineage>
        <taxon>Bacteria</taxon>
        <taxon>Pseudomonadati</taxon>
        <taxon>Pseudomonadota</taxon>
        <taxon>Betaproteobacteria</taxon>
        <taxon>Burkholderiales</taxon>
        <taxon>Burkholderiaceae</taxon>
        <taxon>Paraburkholderia</taxon>
    </lineage>
</organism>